<dbReference type="EMBL" id="AMGW01000002">
    <property type="protein sequence ID" value="EXJ62461.1"/>
    <property type="molecule type" value="Genomic_DNA"/>
</dbReference>
<proteinExistence type="predicted"/>
<dbReference type="PANTHER" id="PTHR14360:SF12">
    <property type="entry name" value="MOZ PROTEIN REPRESENTS A CHROMATIN-ASSOCIATED ACETYLTRANSFERASE"/>
    <property type="match status" value="1"/>
</dbReference>
<feature type="transmembrane region" description="Helical" evidence="9">
    <location>
        <begin position="348"/>
        <end position="365"/>
    </location>
</feature>
<dbReference type="GO" id="GO:0016020">
    <property type="term" value="C:membrane"/>
    <property type="evidence" value="ECO:0007669"/>
    <property type="project" value="UniProtKB-SubCell"/>
</dbReference>
<dbReference type="GeneID" id="19177500"/>
<keyword evidence="3 9" id="KW-0812">Transmembrane</keyword>
<feature type="compositionally biased region" description="Basic and acidic residues" evidence="8">
    <location>
        <begin position="375"/>
        <end position="399"/>
    </location>
</feature>
<dbReference type="RefSeq" id="XP_007755115.1">
    <property type="nucleotide sequence ID" value="XM_007756925.1"/>
</dbReference>
<feature type="compositionally biased region" description="Polar residues" evidence="8">
    <location>
        <begin position="401"/>
        <end position="413"/>
    </location>
</feature>
<keyword evidence="6" id="KW-0496">Mitochondrion</keyword>
<dbReference type="OrthoDB" id="5424147at2759"/>
<dbReference type="GO" id="GO:0005739">
    <property type="term" value="C:mitochondrion"/>
    <property type="evidence" value="ECO:0007669"/>
    <property type="project" value="UniProtKB-SubCell"/>
</dbReference>
<evidence type="ECO:0000256" key="8">
    <source>
        <dbReference type="SAM" id="MobiDB-lite"/>
    </source>
</evidence>
<organism evidence="10 11">
    <name type="scientific">Cladophialophora yegresii CBS 114405</name>
    <dbReference type="NCBI Taxonomy" id="1182544"/>
    <lineage>
        <taxon>Eukaryota</taxon>
        <taxon>Fungi</taxon>
        <taxon>Dikarya</taxon>
        <taxon>Ascomycota</taxon>
        <taxon>Pezizomycotina</taxon>
        <taxon>Eurotiomycetes</taxon>
        <taxon>Chaetothyriomycetidae</taxon>
        <taxon>Chaetothyriales</taxon>
        <taxon>Herpotrichiellaceae</taxon>
        <taxon>Cladophialophora</taxon>
    </lineage>
</organism>
<feature type="region of interest" description="Disordered" evidence="8">
    <location>
        <begin position="375"/>
        <end position="423"/>
    </location>
</feature>
<evidence type="ECO:0000256" key="5">
    <source>
        <dbReference type="ARBA" id="ARBA00023054"/>
    </source>
</evidence>
<protein>
    <submittedName>
        <fullName evidence="10">Uncharacterized protein</fullName>
    </submittedName>
</protein>
<comment type="subcellular location">
    <subcellularLocation>
        <location evidence="2">Membrane</location>
    </subcellularLocation>
    <subcellularLocation>
        <location evidence="1">Mitochondrion</location>
    </subcellularLocation>
</comment>
<reference evidence="10 11" key="1">
    <citation type="submission" date="2013-03" db="EMBL/GenBank/DDBJ databases">
        <title>The Genome Sequence of Cladophialophora yegresii CBS 114405.</title>
        <authorList>
            <consortium name="The Broad Institute Genomics Platform"/>
            <person name="Cuomo C."/>
            <person name="de Hoog S."/>
            <person name="Gorbushina A."/>
            <person name="Walker B."/>
            <person name="Young S.K."/>
            <person name="Zeng Q."/>
            <person name="Gargeya S."/>
            <person name="Fitzgerald M."/>
            <person name="Haas B."/>
            <person name="Abouelleil A."/>
            <person name="Allen A.W."/>
            <person name="Alvarado L."/>
            <person name="Arachchi H.M."/>
            <person name="Berlin A.M."/>
            <person name="Chapman S.B."/>
            <person name="Gainer-Dewar J."/>
            <person name="Goldberg J."/>
            <person name="Griggs A."/>
            <person name="Gujja S."/>
            <person name="Hansen M."/>
            <person name="Howarth C."/>
            <person name="Imamovic A."/>
            <person name="Ireland A."/>
            <person name="Larimer J."/>
            <person name="McCowan C."/>
            <person name="Murphy C."/>
            <person name="Pearson M."/>
            <person name="Poon T.W."/>
            <person name="Priest M."/>
            <person name="Roberts A."/>
            <person name="Saif S."/>
            <person name="Shea T."/>
            <person name="Sisk P."/>
            <person name="Sykes S."/>
            <person name="Wortman J."/>
            <person name="Nusbaum C."/>
            <person name="Birren B."/>
        </authorList>
    </citation>
    <scope>NUCLEOTIDE SEQUENCE [LARGE SCALE GENOMIC DNA]</scope>
    <source>
        <strain evidence="10 11">CBS 114405</strain>
    </source>
</reference>
<gene>
    <name evidence="10" type="ORF">A1O7_02898</name>
</gene>
<dbReference type="AlphaFoldDB" id="W9WD23"/>
<evidence type="ECO:0000256" key="3">
    <source>
        <dbReference type="ARBA" id="ARBA00022692"/>
    </source>
</evidence>
<dbReference type="PANTHER" id="PTHR14360">
    <property type="entry name" value="PROTEIN FMP32, MITOCHONDRIAL"/>
    <property type="match status" value="1"/>
</dbReference>
<dbReference type="Proteomes" id="UP000019473">
    <property type="component" value="Unassembled WGS sequence"/>
</dbReference>
<sequence>MATPRLPFLYPNFLRAVRACEPTTYRSIRTPPAAAAKPRRKARIHTSARRQQDVIPQRYGPAAAPQNLPPPSKPGDAQAPQLEGPKDQTSKNKEDSSKQASQRPAPPPPREGPSADEVGQDEPLESNSTSDYIDEASMTKKNHRVKIEKEEPLDNKELDLILSIPSPSEVKGGDTPRHPHLEPSPYEHHFDTYSLVQQLAVPNAYNVQQATTLMKAIRLMLALNLDVAKEGLVSKSDIENESYLFRAACSEMKTTLQTTRHSETLKQRSQRAQLQHEHDILNQKVTQDLLSLKEELKGLFNDRKLGLQEDKRKIDSKISELNYEITVLLNSEARSEVEGLRWVLTRRAALAIGFCAFMIISALNYSSIKMREKEEAAKKRRDAEKTQEERERALEREQARYTTPSRAQGTQTEGVGASIEFSG</sequence>
<evidence type="ECO:0000313" key="11">
    <source>
        <dbReference type="Proteomes" id="UP000019473"/>
    </source>
</evidence>
<dbReference type="Pfam" id="PF07798">
    <property type="entry name" value="CCDC90-like"/>
    <property type="match status" value="1"/>
</dbReference>
<dbReference type="InterPro" id="IPR024461">
    <property type="entry name" value="CCDC90-like"/>
</dbReference>
<feature type="compositionally biased region" description="Basic and acidic residues" evidence="8">
    <location>
        <begin position="84"/>
        <end position="97"/>
    </location>
</feature>
<feature type="region of interest" description="Disordered" evidence="8">
    <location>
        <begin position="24"/>
        <end position="151"/>
    </location>
</feature>
<feature type="compositionally biased region" description="Basic residues" evidence="8">
    <location>
        <begin position="37"/>
        <end position="48"/>
    </location>
</feature>
<keyword evidence="7 9" id="KW-0472">Membrane</keyword>
<evidence type="ECO:0000313" key="10">
    <source>
        <dbReference type="EMBL" id="EXJ62461.1"/>
    </source>
</evidence>
<evidence type="ECO:0000256" key="2">
    <source>
        <dbReference type="ARBA" id="ARBA00004370"/>
    </source>
</evidence>
<dbReference type="STRING" id="1182544.W9WD23"/>
<keyword evidence="5" id="KW-0175">Coiled coil</keyword>
<name>W9WD23_9EURO</name>
<dbReference type="HOGENOM" id="CLU_030970_1_1_1"/>
<keyword evidence="11" id="KW-1185">Reference proteome</keyword>
<dbReference type="VEuPathDB" id="FungiDB:A1O7_02898"/>
<evidence type="ECO:0000256" key="9">
    <source>
        <dbReference type="SAM" id="Phobius"/>
    </source>
</evidence>
<comment type="caution">
    <text evidence="10">The sequence shown here is derived from an EMBL/GenBank/DDBJ whole genome shotgun (WGS) entry which is preliminary data.</text>
</comment>
<evidence type="ECO:0000256" key="7">
    <source>
        <dbReference type="ARBA" id="ARBA00023136"/>
    </source>
</evidence>
<dbReference type="Gene3D" id="1.20.5.340">
    <property type="match status" value="1"/>
</dbReference>
<accession>W9WD23</accession>
<keyword evidence="4 9" id="KW-1133">Transmembrane helix</keyword>
<evidence type="ECO:0000256" key="4">
    <source>
        <dbReference type="ARBA" id="ARBA00022989"/>
    </source>
</evidence>
<dbReference type="eggNOG" id="ENOG502S831">
    <property type="taxonomic scope" value="Eukaryota"/>
</dbReference>
<evidence type="ECO:0000256" key="1">
    <source>
        <dbReference type="ARBA" id="ARBA00004173"/>
    </source>
</evidence>
<evidence type="ECO:0000256" key="6">
    <source>
        <dbReference type="ARBA" id="ARBA00023128"/>
    </source>
</evidence>